<dbReference type="Proteomes" id="UP000297646">
    <property type="component" value="Unassembled WGS sequence"/>
</dbReference>
<gene>
    <name evidence="1" type="ORF">C6P11_02060</name>
</gene>
<organism evidence="1 2">
    <name type="scientific">Weissella confusa</name>
    <name type="common">Lactobacillus confusus</name>
    <dbReference type="NCBI Taxonomy" id="1583"/>
    <lineage>
        <taxon>Bacteria</taxon>
        <taxon>Bacillati</taxon>
        <taxon>Bacillota</taxon>
        <taxon>Bacilli</taxon>
        <taxon>Lactobacillales</taxon>
        <taxon>Lactobacillaceae</taxon>
        <taxon>Weissella</taxon>
    </lineage>
</organism>
<protein>
    <submittedName>
        <fullName evidence="1">Uncharacterized protein</fullName>
    </submittedName>
</protein>
<dbReference type="OrthoDB" id="2147875at2"/>
<comment type="caution">
    <text evidence="1">The sequence shown here is derived from an EMBL/GenBank/DDBJ whole genome shotgun (WGS) entry which is preliminary data.</text>
</comment>
<proteinExistence type="predicted"/>
<accession>A0A4Z0RZ79</accession>
<reference evidence="1 2" key="1">
    <citation type="submission" date="2018-03" db="EMBL/GenBank/DDBJ databases">
        <title>Genome sequencing of Weissella confusa isolates.</title>
        <authorList>
            <person name="Kajala I."/>
            <person name="Baruah R."/>
            <person name="Bergsveinson J."/>
            <person name="Juvonen R."/>
            <person name="Ziola B."/>
        </authorList>
    </citation>
    <scope>NUCLEOTIDE SEQUENCE [LARGE SCALE GENOMIC DNA]</scope>
    <source>
        <strain evidence="1 2">VTT E-062653</strain>
    </source>
</reference>
<evidence type="ECO:0000313" key="2">
    <source>
        <dbReference type="Proteomes" id="UP000297646"/>
    </source>
</evidence>
<name>A0A4Z0RZ79_WEICO</name>
<dbReference type="AlphaFoldDB" id="A0A4Z0RZ79"/>
<evidence type="ECO:0000313" key="1">
    <source>
        <dbReference type="EMBL" id="TGE75329.1"/>
    </source>
</evidence>
<dbReference type="EMBL" id="PVSN01000013">
    <property type="protein sequence ID" value="TGE75329.1"/>
    <property type="molecule type" value="Genomic_DNA"/>
</dbReference>
<dbReference type="RefSeq" id="WP_112465054.1">
    <property type="nucleotide sequence ID" value="NZ_JAAOCS010000005.1"/>
</dbReference>
<sequence>MKATISKDQQIALLRKQGQERLNRTELSDVLGLSRETVRTVLDSETPLTVSAKTFTAVNDWLISELAK</sequence>